<dbReference type="NCBIfam" id="TIGR02249">
    <property type="entry name" value="integrase_gron"/>
    <property type="match status" value="1"/>
</dbReference>
<proteinExistence type="predicted"/>
<feature type="domain" description="Core-binding (CB)" evidence="6">
    <location>
        <begin position="1"/>
        <end position="83"/>
    </location>
</feature>
<keyword evidence="1" id="KW-0229">DNA integration</keyword>
<reference evidence="7 8" key="1">
    <citation type="submission" date="2018-11" db="EMBL/GenBank/DDBJ databases">
        <title>Vibrio LJC006 sp. nov., isolated from seawater during the bloom of the enteromorpha.</title>
        <authorList>
            <person name="Liang J."/>
        </authorList>
    </citation>
    <scope>NUCLEOTIDE SEQUENCE [LARGE SCALE GENOMIC DNA]</scope>
    <source>
        <strain evidence="7 8">LJC006</strain>
    </source>
</reference>
<evidence type="ECO:0000256" key="1">
    <source>
        <dbReference type="ARBA" id="ARBA00022908"/>
    </source>
</evidence>
<dbReference type="Proteomes" id="UP000281112">
    <property type="component" value="Unassembled WGS sequence"/>
</dbReference>
<dbReference type="PROSITE" id="PS51898">
    <property type="entry name" value="TYR_RECOMBINASE"/>
    <property type="match status" value="1"/>
</dbReference>
<accession>A0A3N9TDG6</accession>
<dbReference type="OrthoDB" id="9801717at2"/>
<evidence type="ECO:0000313" key="8">
    <source>
        <dbReference type="Proteomes" id="UP000281112"/>
    </source>
</evidence>
<dbReference type="GO" id="GO:0003677">
    <property type="term" value="F:DNA binding"/>
    <property type="evidence" value="ECO:0007669"/>
    <property type="project" value="UniProtKB-UniRule"/>
</dbReference>
<keyword evidence="8" id="KW-1185">Reference proteome</keyword>
<name>A0A3N9TDG6_9VIBR</name>
<dbReference type="GO" id="GO:0006310">
    <property type="term" value="P:DNA recombination"/>
    <property type="evidence" value="ECO:0007669"/>
    <property type="project" value="UniProtKB-KW"/>
</dbReference>
<keyword evidence="2 4" id="KW-0238">DNA-binding</keyword>
<dbReference type="SUPFAM" id="SSF56349">
    <property type="entry name" value="DNA breaking-rejoining enzymes"/>
    <property type="match status" value="1"/>
</dbReference>
<dbReference type="Pfam" id="PF00589">
    <property type="entry name" value="Phage_integrase"/>
    <property type="match status" value="1"/>
</dbReference>
<dbReference type="InterPro" id="IPR011946">
    <property type="entry name" value="Integrase_integron-type"/>
</dbReference>
<comment type="caution">
    <text evidence="7">The sequence shown here is derived from an EMBL/GenBank/DDBJ whole genome shotgun (WGS) entry which is preliminary data.</text>
</comment>
<organism evidence="7 8">
    <name type="scientific">Vibrio viridaestus</name>
    <dbReference type="NCBI Taxonomy" id="2487322"/>
    <lineage>
        <taxon>Bacteria</taxon>
        <taxon>Pseudomonadati</taxon>
        <taxon>Pseudomonadota</taxon>
        <taxon>Gammaproteobacteria</taxon>
        <taxon>Vibrionales</taxon>
        <taxon>Vibrionaceae</taxon>
        <taxon>Vibrio</taxon>
    </lineage>
</organism>
<dbReference type="PROSITE" id="PS51900">
    <property type="entry name" value="CB"/>
    <property type="match status" value="1"/>
</dbReference>
<dbReference type="InterPro" id="IPR010998">
    <property type="entry name" value="Integrase_recombinase_N"/>
</dbReference>
<protein>
    <submittedName>
        <fullName evidence="7">Integron integrase</fullName>
    </submittedName>
</protein>
<dbReference type="EMBL" id="RJVQ01000007">
    <property type="protein sequence ID" value="RQW62248.1"/>
    <property type="molecule type" value="Genomic_DNA"/>
</dbReference>
<evidence type="ECO:0000259" key="6">
    <source>
        <dbReference type="PROSITE" id="PS51900"/>
    </source>
</evidence>
<dbReference type="InterPro" id="IPR011010">
    <property type="entry name" value="DNA_brk_join_enz"/>
</dbReference>
<sequence>MKSPFLTSIHEFMLVKHYARSTIQTYLYWIVQFIRFNNNIHPAKLNSHNVERFLTYLTVNKNVSASTQSLALNALVFLYREFLKSPLDIDMNFKHSKNQRKLPVVLPKTEIIELFQAIPTQSRLPFQLMYGSGLRLMETVRLRVKDIDFNYGALQIWDSKGGKNRIVTLARELAEPLKAQIGLVQHVHTQNKKNTNYIGVSIPNRLAQKFPSAPQSLEWQFLFPSNHLCQYGLERGMFRYALTGVWSRHSDGTRTARSFRLKYNSNLYPCFRARSKWRLESSIRNLTSFPRITDTLPPFGSVETNSSNVNFM</sequence>
<keyword evidence="3" id="KW-0233">DNA recombination</keyword>
<evidence type="ECO:0000256" key="4">
    <source>
        <dbReference type="PROSITE-ProRule" id="PRU01248"/>
    </source>
</evidence>
<dbReference type="Pfam" id="PF13495">
    <property type="entry name" value="Phage_int_SAM_4"/>
    <property type="match status" value="1"/>
</dbReference>
<feature type="domain" description="Tyr recombinase" evidence="5">
    <location>
        <begin position="101"/>
        <end position="278"/>
    </location>
</feature>
<dbReference type="InterPro" id="IPR004107">
    <property type="entry name" value="Integrase_SAM-like_N"/>
</dbReference>
<evidence type="ECO:0000256" key="3">
    <source>
        <dbReference type="ARBA" id="ARBA00023172"/>
    </source>
</evidence>
<dbReference type="InterPro" id="IPR002104">
    <property type="entry name" value="Integrase_catalytic"/>
</dbReference>
<evidence type="ECO:0000256" key="2">
    <source>
        <dbReference type="ARBA" id="ARBA00023125"/>
    </source>
</evidence>
<dbReference type="InterPro" id="IPR013762">
    <property type="entry name" value="Integrase-like_cat_sf"/>
</dbReference>
<evidence type="ECO:0000313" key="7">
    <source>
        <dbReference type="EMBL" id="RQW62248.1"/>
    </source>
</evidence>
<evidence type="ECO:0000259" key="5">
    <source>
        <dbReference type="PROSITE" id="PS51898"/>
    </source>
</evidence>
<dbReference type="Gene3D" id="1.10.150.130">
    <property type="match status" value="1"/>
</dbReference>
<dbReference type="GO" id="GO:0015074">
    <property type="term" value="P:DNA integration"/>
    <property type="evidence" value="ECO:0007669"/>
    <property type="project" value="UniProtKB-KW"/>
</dbReference>
<dbReference type="Gene3D" id="1.10.443.10">
    <property type="entry name" value="Intergrase catalytic core"/>
    <property type="match status" value="1"/>
</dbReference>
<dbReference type="InterPro" id="IPR044068">
    <property type="entry name" value="CB"/>
</dbReference>
<gene>
    <name evidence="7" type="ORF">EES38_16170</name>
</gene>
<dbReference type="AlphaFoldDB" id="A0A3N9TDG6"/>